<comment type="subcellular location">
    <subcellularLocation>
        <location evidence="1">Membrane</location>
        <topology evidence="1">Multi-pass membrane protein</topology>
    </subcellularLocation>
</comment>
<dbReference type="InterPro" id="IPR004841">
    <property type="entry name" value="AA-permease/SLC12A_dom"/>
</dbReference>
<dbReference type="PANTHER" id="PTHR43341">
    <property type="entry name" value="AMINO ACID PERMEASE"/>
    <property type="match status" value="1"/>
</dbReference>
<feature type="domain" description="Amino acid permease/ SLC12A" evidence="9">
    <location>
        <begin position="56"/>
        <end position="519"/>
    </location>
</feature>
<evidence type="ECO:0000256" key="4">
    <source>
        <dbReference type="ARBA" id="ARBA00022970"/>
    </source>
</evidence>
<evidence type="ECO:0000313" key="10">
    <source>
        <dbReference type="EMBL" id="KAL0955295.1"/>
    </source>
</evidence>
<evidence type="ECO:0000313" key="11">
    <source>
        <dbReference type="Proteomes" id="UP001556367"/>
    </source>
</evidence>
<keyword evidence="11" id="KW-1185">Reference proteome</keyword>
<feature type="transmembrane region" description="Helical" evidence="8">
    <location>
        <begin position="290"/>
        <end position="312"/>
    </location>
</feature>
<evidence type="ECO:0000256" key="3">
    <source>
        <dbReference type="ARBA" id="ARBA00022692"/>
    </source>
</evidence>
<feature type="transmembrane region" description="Helical" evidence="8">
    <location>
        <begin position="464"/>
        <end position="482"/>
    </location>
</feature>
<feature type="transmembrane region" description="Helical" evidence="8">
    <location>
        <begin position="494"/>
        <end position="512"/>
    </location>
</feature>
<dbReference type="InterPro" id="IPR004840">
    <property type="entry name" value="Amino_acid_permease_CS"/>
</dbReference>
<sequence>MASKDKEEAVSSALSEKADNVAPPISDLCDEEKASFSTVEHDGVHDGVKRQLKQRHVQMIAIAGTIGTGLFLGSGGALRAAGPLGALMAYGLVGTVAYASLCSVAEMTTWAPISGSYPYYASRWVDPAFGFAVGWNSCYSLAISLPGEITAATILLTFWDHSREHLAAYTAAIAVLVITLNVFGVKYFGESEFYFSLIKISLIIGLILCGLVIDLGGAPNHDRIGFRYWKEPGALARANLVPNLHTDRFLAFISVVVQAAYSFQGMELIAVAASETESPRRNIAKAVHRVFYRILIFYIFGILIIGMCVPYNDTSLLQATGNAAQSPFVIAINRAGIKVLPHIINAAIFTSAFSAANSSLYCGSRILYGLALRGQAPPIFSYCTKRGLPLPAVAAIGSFCLLAFMNAGSGGGEKAFDWLVHLTTTGGFIGWLALNVTYARFWRGMTVQGYDLRKNVYHSRLQPYLSYWGIFWTSSFILISGFKVFFKFNFQDFLASYINIPLFLALFLGYRWSQGTKFRRAEDMDLVTGIPSIEETEVPEVPPQTIGEKIAAVVF</sequence>
<feature type="transmembrane region" description="Helical" evidence="8">
    <location>
        <begin position="343"/>
        <end position="368"/>
    </location>
</feature>
<keyword evidence="2" id="KW-0813">Transport</keyword>
<dbReference type="Pfam" id="PF00324">
    <property type="entry name" value="AA_permease"/>
    <property type="match status" value="1"/>
</dbReference>
<keyword evidence="4" id="KW-0029">Amino-acid transport</keyword>
<feature type="transmembrane region" description="Helical" evidence="8">
    <location>
        <begin position="59"/>
        <end position="78"/>
    </location>
</feature>
<evidence type="ECO:0000256" key="6">
    <source>
        <dbReference type="ARBA" id="ARBA00023136"/>
    </source>
</evidence>
<accession>A0ABR3JHQ8</accession>
<evidence type="ECO:0000256" key="7">
    <source>
        <dbReference type="SAM" id="MobiDB-lite"/>
    </source>
</evidence>
<evidence type="ECO:0000256" key="8">
    <source>
        <dbReference type="SAM" id="Phobius"/>
    </source>
</evidence>
<dbReference type="PROSITE" id="PS00218">
    <property type="entry name" value="AMINO_ACID_PERMEASE_1"/>
    <property type="match status" value="1"/>
</dbReference>
<protein>
    <recommendedName>
        <fullName evidence="9">Amino acid permease/ SLC12A domain-containing protein</fullName>
    </recommendedName>
</protein>
<feature type="transmembrane region" description="Helical" evidence="8">
    <location>
        <begin position="84"/>
        <end position="105"/>
    </location>
</feature>
<dbReference type="Proteomes" id="UP001556367">
    <property type="component" value="Unassembled WGS sequence"/>
</dbReference>
<organism evidence="10 11">
    <name type="scientific">Hohenbuehelia grisea</name>
    <dbReference type="NCBI Taxonomy" id="104357"/>
    <lineage>
        <taxon>Eukaryota</taxon>
        <taxon>Fungi</taxon>
        <taxon>Dikarya</taxon>
        <taxon>Basidiomycota</taxon>
        <taxon>Agaricomycotina</taxon>
        <taxon>Agaricomycetes</taxon>
        <taxon>Agaricomycetidae</taxon>
        <taxon>Agaricales</taxon>
        <taxon>Pleurotineae</taxon>
        <taxon>Pleurotaceae</taxon>
        <taxon>Hohenbuehelia</taxon>
    </lineage>
</organism>
<dbReference type="InterPro" id="IPR050524">
    <property type="entry name" value="APC_YAT"/>
</dbReference>
<feature type="transmembrane region" description="Helical" evidence="8">
    <location>
        <begin position="193"/>
        <end position="213"/>
    </location>
</feature>
<feature type="transmembrane region" description="Helical" evidence="8">
    <location>
        <begin position="419"/>
        <end position="443"/>
    </location>
</feature>
<evidence type="ECO:0000256" key="1">
    <source>
        <dbReference type="ARBA" id="ARBA00004141"/>
    </source>
</evidence>
<dbReference type="PIRSF" id="PIRSF006060">
    <property type="entry name" value="AA_transporter"/>
    <property type="match status" value="1"/>
</dbReference>
<dbReference type="PANTHER" id="PTHR43341:SF1">
    <property type="entry name" value="GENERAL AMINO-ACID PERMEASE GAP1"/>
    <property type="match status" value="1"/>
</dbReference>
<feature type="region of interest" description="Disordered" evidence="7">
    <location>
        <begin position="1"/>
        <end position="24"/>
    </location>
</feature>
<evidence type="ECO:0000256" key="5">
    <source>
        <dbReference type="ARBA" id="ARBA00022989"/>
    </source>
</evidence>
<keyword evidence="5 8" id="KW-1133">Transmembrane helix</keyword>
<dbReference type="Gene3D" id="1.20.1740.10">
    <property type="entry name" value="Amino acid/polyamine transporter I"/>
    <property type="match status" value="1"/>
</dbReference>
<reference evidence="11" key="1">
    <citation type="submission" date="2024-06" db="EMBL/GenBank/DDBJ databases">
        <title>Multi-omics analyses provide insights into the biosynthesis of the anticancer antibiotic pleurotin in Hohenbuehelia grisea.</title>
        <authorList>
            <person name="Weaver J.A."/>
            <person name="Alberti F."/>
        </authorList>
    </citation>
    <scope>NUCLEOTIDE SEQUENCE [LARGE SCALE GENOMIC DNA]</scope>
    <source>
        <strain evidence="11">T-177</strain>
    </source>
</reference>
<keyword evidence="6 8" id="KW-0472">Membrane</keyword>
<feature type="transmembrane region" description="Helical" evidence="8">
    <location>
        <begin position="388"/>
        <end position="407"/>
    </location>
</feature>
<gene>
    <name evidence="10" type="ORF">HGRIS_004184</name>
</gene>
<feature type="transmembrane region" description="Helical" evidence="8">
    <location>
        <begin position="166"/>
        <end position="187"/>
    </location>
</feature>
<comment type="caution">
    <text evidence="10">The sequence shown here is derived from an EMBL/GenBank/DDBJ whole genome shotgun (WGS) entry which is preliminary data.</text>
</comment>
<name>A0ABR3JHQ8_9AGAR</name>
<keyword evidence="3 8" id="KW-0812">Transmembrane</keyword>
<evidence type="ECO:0000256" key="2">
    <source>
        <dbReference type="ARBA" id="ARBA00022448"/>
    </source>
</evidence>
<dbReference type="EMBL" id="JASNQZ010000007">
    <property type="protein sequence ID" value="KAL0955295.1"/>
    <property type="molecule type" value="Genomic_DNA"/>
</dbReference>
<evidence type="ECO:0000259" key="9">
    <source>
        <dbReference type="Pfam" id="PF00324"/>
    </source>
</evidence>
<proteinExistence type="predicted"/>